<keyword evidence="4 6" id="KW-1133">Transmembrane helix</keyword>
<evidence type="ECO:0000313" key="8">
    <source>
        <dbReference type="EMBL" id="RUO45911.1"/>
    </source>
</evidence>
<feature type="transmembrane region" description="Helical" evidence="6">
    <location>
        <begin position="253"/>
        <end position="277"/>
    </location>
</feature>
<feature type="transmembrane region" description="Helical" evidence="6">
    <location>
        <begin position="45"/>
        <end position="78"/>
    </location>
</feature>
<evidence type="ECO:0000256" key="6">
    <source>
        <dbReference type="SAM" id="Phobius"/>
    </source>
</evidence>
<proteinExistence type="predicted"/>
<dbReference type="PANTHER" id="PTHR35007:SF1">
    <property type="entry name" value="PILUS ASSEMBLY PROTEIN"/>
    <property type="match status" value="1"/>
</dbReference>
<evidence type="ECO:0000256" key="4">
    <source>
        <dbReference type="ARBA" id="ARBA00022989"/>
    </source>
</evidence>
<organism evidence="8 9">
    <name type="scientific">Pseudidiomarina aquimaris</name>
    <dbReference type="NCBI Taxonomy" id="641841"/>
    <lineage>
        <taxon>Bacteria</taxon>
        <taxon>Pseudomonadati</taxon>
        <taxon>Pseudomonadota</taxon>
        <taxon>Gammaproteobacteria</taxon>
        <taxon>Alteromonadales</taxon>
        <taxon>Idiomarinaceae</taxon>
        <taxon>Pseudidiomarina</taxon>
    </lineage>
</organism>
<name>A0A432XAY5_9GAMM</name>
<protein>
    <recommendedName>
        <fullName evidence="7">Type II secretion system protein GspF domain-containing protein</fullName>
    </recommendedName>
</protein>
<dbReference type="Pfam" id="PF00482">
    <property type="entry name" value="T2SSF"/>
    <property type="match status" value="1"/>
</dbReference>
<evidence type="ECO:0000256" key="3">
    <source>
        <dbReference type="ARBA" id="ARBA00022692"/>
    </source>
</evidence>
<gene>
    <name evidence="8" type="ORF">CWE21_12955</name>
</gene>
<dbReference type="AlphaFoldDB" id="A0A432XAY5"/>
<keyword evidence="2" id="KW-1003">Cell membrane</keyword>
<evidence type="ECO:0000256" key="1">
    <source>
        <dbReference type="ARBA" id="ARBA00004651"/>
    </source>
</evidence>
<sequence>MIMAIEGWLVACVLTVTAAIILGVLVWAGFVIYRDGRPQIEQRAEASLAVFLVFLPMWQFWYGVALLALLVALFVFAVTHDWRWVVVSLIVTLGALPMLRSVLHKRRTERIERQLPEALRLLANSLQAGMSLASALALTAQQIQPPLATELSVIVQRQRTGESLELAFADLQRRANSSIVQFFGFIILMSVKHGGQQADVLSRMAVAIQQQHYAQQRVLSLSAQARMQGRVMFFLPIGLFLALKVVHQDTTEILLTTGAGQILLLICACLMGAGFFLTRRILGQFHVND</sequence>
<feature type="transmembrane region" description="Helical" evidence="6">
    <location>
        <begin position="231"/>
        <end position="247"/>
    </location>
</feature>
<accession>A0A432XAY5</accession>
<dbReference type="Proteomes" id="UP000286678">
    <property type="component" value="Unassembled WGS sequence"/>
</dbReference>
<keyword evidence="5 6" id="KW-0472">Membrane</keyword>
<dbReference type="Gene3D" id="1.20.81.30">
    <property type="entry name" value="Type II secretion system (T2SS), domain F"/>
    <property type="match status" value="1"/>
</dbReference>
<comment type="caution">
    <text evidence="8">The sequence shown here is derived from an EMBL/GenBank/DDBJ whole genome shotgun (WGS) entry which is preliminary data.</text>
</comment>
<keyword evidence="9" id="KW-1185">Reference proteome</keyword>
<dbReference type="InterPro" id="IPR042094">
    <property type="entry name" value="T2SS_GspF_sf"/>
</dbReference>
<dbReference type="InterPro" id="IPR018076">
    <property type="entry name" value="T2SS_GspF_dom"/>
</dbReference>
<evidence type="ECO:0000313" key="9">
    <source>
        <dbReference type="Proteomes" id="UP000286678"/>
    </source>
</evidence>
<feature type="domain" description="Type II secretion system protein GspF" evidence="7">
    <location>
        <begin position="118"/>
        <end position="242"/>
    </location>
</feature>
<comment type="subcellular location">
    <subcellularLocation>
        <location evidence="1">Cell membrane</location>
        <topology evidence="1">Multi-pass membrane protein</topology>
    </subcellularLocation>
</comment>
<feature type="transmembrane region" description="Helical" evidence="6">
    <location>
        <begin position="6"/>
        <end position="33"/>
    </location>
</feature>
<evidence type="ECO:0000259" key="7">
    <source>
        <dbReference type="Pfam" id="PF00482"/>
    </source>
</evidence>
<dbReference type="PANTHER" id="PTHR35007">
    <property type="entry name" value="INTEGRAL MEMBRANE PROTEIN-RELATED"/>
    <property type="match status" value="1"/>
</dbReference>
<dbReference type="EMBL" id="PIPT01000012">
    <property type="protein sequence ID" value="RUO45911.1"/>
    <property type="molecule type" value="Genomic_DNA"/>
</dbReference>
<keyword evidence="3 6" id="KW-0812">Transmembrane</keyword>
<feature type="transmembrane region" description="Helical" evidence="6">
    <location>
        <begin position="84"/>
        <end position="103"/>
    </location>
</feature>
<dbReference type="GO" id="GO:0005886">
    <property type="term" value="C:plasma membrane"/>
    <property type="evidence" value="ECO:0007669"/>
    <property type="project" value="UniProtKB-SubCell"/>
</dbReference>
<evidence type="ECO:0000256" key="2">
    <source>
        <dbReference type="ARBA" id="ARBA00022475"/>
    </source>
</evidence>
<reference evidence="9" key="1">
    <citation type="journal article" date="2018" name="Front. Microbiol.">
        <title>Genome-Based Analysis Reveals the Taxonomy and Diversity of the Family Idiomarinaceae.</title>
        <authorList>
            <person name="Liu Y."/>
            <person name="Lai Q."/>
            <person name="Shao Z."/>
        </authorList>
    </citation>
    <scope>NUCLEOTIDE SEQUENCE [LARGE SCALE GENOMIC DNA]</scope>
    <source>
        <strain evidence="9">SW15</strain>
    </source>
</reference>
<evidence type="ECO:0000256" key="5">
    <source>
        <dbReference type="ARBA" id="ARBA00023136"/>
    </source>
</evidence>